<evidence type="ECO:0000313" key="3">
    <source>
        <dbReference type="Proteomes" id="UP000313359"/>
    </source>
</evidence>
<dbReference type="EMBL" id="ML122299">
    <property type="protein sequence ID" value="RPD55051.1"/>
    <property type="molecule type" value="Genomic_DNA"/>
</dbReference>
<organism evidence="2 3">
    <name type="scientific">Lentinus tigrinus ALCF2SS1-6</name>
    <dbReference type="NCBI Taxonomy" id="1328759"/>
    <lineage>
        <taxon>Eukaryota</taxon>
        <taxon>Fungi</taxon>
        <taxon>Dikarya</taxon>
        <taxon>Basidiomycota</taxon>
        <taxon>Agaricomycotina</taxon>
        <taxon>Agaricomycetes</taxon>
        <taxon>Polyporales</taxon>
        <taxon>Polyporaceae</taxon>
        <taxon>Lentinus</taxon>
    </lineage>
</organism>
<gene>
    <name evidence="2" type="ORF">L227DRAFT_603774</name>
</gene>
<proteinExistence type="predicted"/>
<dbReference type="OrthoDB" id="2800028at2759"/>
<evidence type="ECO:0000256" key="1">
    <source>
        <dbReference type="SAM" id="MobiDB-lite"/>
    </source>
</evidence>
<dbReference type="Proteomes" id="UP000313359">
    <property type="component" value="Unassembled WGS sequence"/>
</dbReference>
<evidence type="ECO:0000313" key="2">
    <source>
        <dbReference type="EMBL" id="RPD55051.1"/>
    </source>
</evidence>
<accession>A0A5C2RV12</accession>
<name>A0A5C2RV12_9APHY</name>
<keyword evidence="3" id="KW-1185">Reference proteome</keyword>
<protein>
    <submittedName>
        <fullName evidence="2">Uncharacterized protein</fullName>
    </submittedName>
</protein>
<feature type="region of interest" description="Disordered" evidence="1">
    <location>
        <begin position="1"/>
        <end position="34"/>
    </location>
</feature>
<reference evidence="2" key="1">
    <citation type="journal article" date="2018" name="Genome Biol. Evol.">
        <title>Genomics and development of Lentinus tigrinus, a white-rot wood-decaying mushroom with dimorphic fruiting bodies.</title>
        <authorList>
            <person name="Wu B."/>
            <person name="Xu Z."/>
            <person name="Knudson A."/>
            <person name="Carlson A."/>
            <person name="Chen N."/>
            <person name="Kovaka S."/>
            <person name="LaButti K."/>
            <person name="Lipzen A."/>
            <person name="Pennachio C."/>
            <person name="Riley R."/>
            <person name="Schakwitz W."/>
            <person name="Umezawa K."/>
            <person name="Ohm R.A."/>
            <person name="Grigoriev I.V."/>
            <person name="Nagy L.G."/>
            <person name="Gibbons J."/>
            <person name="Hibbett D."/>
        </authorList>
    </citation>
    <scope>NUCLEOTIDE SEQUENCE [LARGE SCALE GENOMIC DNA]</scope>
    <source>
        <strain evidence="2">ALCF2SS1-6</strain>
    </source>
</reference>
<dbReference type="AlphaFoldDB" id="A0A5C2RV12"/>
<sequence>MQRPSSSVPTPTARPRPARQPEGQRSQQAAASARPLCWADEHLMSILPGYKPMGEDELDDVLESMGGTPQNRDKALEAYNNLAKDLVNKTGVRVIGMKPKPGDTIYTVDIPNSPLVFRIWEGGMGPYGQFCVDFYDAQRKVSVNLPQGHSLHPASIPVPTGGYGFGFGYGYAPMPGSGYPYPGMPMPTPMPMPMPMNVNPPSSSTAVPRGQLGSWERNMGMDANSIPEGEEKWMILEGQHITLRREGHPHFTFQMPTRQPAFVVAQPRLAVA</sequence>